<evidence type="ECO:0000256" key="2">
    <source>
        <dbReference type="ARBA" id="ARBA00022483"/>
    </source>
</evidence>
<keyword evidence="3 5" id="KW-0853">WD repeat</keyword>
<dbReference type="InterPro" id="IPR001680">
    <property type="entry name" value="WD40_rpt"/>
</dbReference>
<dbReference type="OrthoDB" id="19944at2759"/>
<name>A0A433D406_9FUNG</name>
<dbReference type="PROSITE" id="PS00678">
    <property type="entry name" value="WD_REPEATS_1"/>
    <property type="match status" value="1"/>
</dbReference>
<dbReference type="AlphaFoldDB" id="A0A433D406"/>
<dbReference type="PANTHER" id="PTHR10241">
    <property type="entry name" value="LETHAL 2 GIANT LARVAE PROTEIN"/>
    <property type="match status" value="1"/>
</dbReference>
<feature type="region of interest" description="Disordered" evidence="6">
    <location>
        <begin position="698"/>
        <end position="734"/>
    </location>
</feature>
<dbReference type="PANTHER" id="PTHR10241:SF25">
    <property type="entry name" value="TOMOSYN, ISOFORM C"/>
    <property type="match status" value="1"/>
</dbReference>
<dbReference type="GO" id="GO:0006893">
    <property type="term" value="P:Golgi to plasma membrane transport"/>
    <property type="evidence" value="ECO:0007669"/>
    <property type="project" value="TreeGrafter"/>
</dbReference>
<dbReference type="SMART" id="SM00320">
    <property type="entry name" value="WD40"/>
    <property type="match status" value="4"/>
</dbReference>
<gene>
    <name evidence="7" type="ORF">BC936DRAFT_147997</name>
</gene>
<keyword evidence="4" id="KW-0677">Repeat</keyword>
<feature type="repeat" description="WD" evidence="5">
    <location>
        <begin position="305"/>
        <end position="346"/>
    </location>
</feature>
<dbReference type="GO" id="GO:0005886">
    <property type="term" value="C:plasma membrane"/>
    <property type="evidence" value="ECO:0007669"/>
    <property type="project" value="TreeGrafter"/>
</dbReference>
<comment type="similarity">
    <text evidence="1">Belongs to the WD repeat L(2)GL family.</text>
</comment>
<dbReference type="EMBL" id="RBNI01007073">
    <property type="protein sequence ID" value="RUP45576.1"/>
    <property type="molecule type" value="Genomic_DNA"/>
</dbReference>
<feature type="compositionally biased region" description="Polar residues" evidence="6">
    <location>
        <begin position="698"/>
        <end position="711"/>
    </location>
</feature>
<evidence type="ECO:0000256" key="6">
    <source>
        <dbReference type="SAM" id="MobiDB-lite"/>
    </source>
</evidence>
<dbReference type="SUPFAM" id="SSF50978">
    <property type="entry name" value="WD40 repeat-like"/>
    <property type="match status" value="2"/>
</dbReference>
<evidence type="ECO:0000313" key="7">
    <source>
        <dbReference type="EMBL" id="RUP45576.1"/>
    </source>
</evidence>
<dbReference type="PROSITE" id="PS50082">
    <property type="entry name" value="WD_REPEATS_2"/>
    <property type="match status" value="1"/>
</dbReference>
<dbReference type="GO" id="GO:0005737">
    <property type="term" value="C:cytoplasm"/>
    <property type="evidence" value="ECO:0007669"/>
    <property type="project" value="TreeGrafter"/>
</dbReference>
<comment type="caution">
    <text evidence="7">The sequence shown here is derived from an EMBL/GenBank/DDBJ whole genome shotgun (WGS) entry which is preliminary data.</text>
</comment>
<dbReference type="Pfam" id="PF00400">
    <property type="entry name" value="WD40"/>
    <property type="match status" value="2"/>
</dbReference>
<dbReference type="GO" id="GO:0019905">
    <property type="term" value="F:syntaxin binding"/>
    <property type="evidence" value="ECO:0007669"/>
    <property type="project" value="TreeGrafter"/>
</dbReference>
<dbReference type="Proteomes" id="UP000268093">
    <property type="component" value="Unassembled WGS sequence"/>
</dbReference>
<evidence type="ECO:0000256" key="1">
    <source>
        <dbReference type="ARBA" id="ARBA00008070"/>
    </source>
</evidence>
<dbReference type="InterPro" id="IPR036322">
    <property type="entry name" value="WD40_repeat_dom_sf"/>
</dbReference>
<dbReference type="GO" id="GO:0005096">
    <property type="term" value="F:GTPase activator activity"/>
    <property type="evidence" value="ECO:0007669"/>
    <property type="project" value="TreeGrafter"/>
</dbReference>
<dbReference type="GO" id="GO:0045159">
    <property type="term" value="F:myosin II binding"/>
    <property type="evidence" value="ECO:0007669"/>
    <property type="project" value="TreeGrafter"/>
</dbReference>
<reference evidence="7 8" key="1">
    <citation type="journal article" date="2018" name="New Phytol.">
        <title>Phylogenomics of Endogonaceae and evolution of mycorrhizas within Mucoromycota.</title>
        <authorList>
            <person name="Chang Y."/>
            <person name="Desiro A."/>
            <person name="Na H."/>
            <person name="Sandor L."/>
            <person name="Lipzen A."/>
            <person name="Clum A."/>
            <person name="Barry K."/>
            <person name="Grigoriev I.V."/>
            <person name="Martin F.M."/>
            <person name="Stajich J.E."/>
            <person name="Smith M.E."/>
            <person name="Bonito G."/>
            <person name="Spatafora J.W."/>
        </authorList>
    </citation>
    <scope>NUCLEOTIDE SEQUENCE [LARGE SCALE GENOMIC DNA]</scope>
    <source>
        <strain evidence="7 8">GMNB39</strain>
    </source>
</reference>
<organism evidence="7 8">
    <name type="scientific">Jimgerdemannia flammicorona</name>
    <dbReference type="NCBI Taxonomy" id="994334"/>
    <lineage>
        <taxon>Eukaryota</taxon>
        <taxon>Fungi</taxon>
        <taxon>Fungi incertae sedis</taxon>
        <taxon>Mucoromycota</taxon>
        <taxon>Mucoromycotina</taxon>
        <taxon>Endogonomycetes</taxon>
        <taxon>Endogonales</taxon>
        <taxon>Endogonaceae</taxon>
        <taxon>Jimgerdemannia</taxon>
    </lineage>
</organism>
<sequence>MSLLNKINAVRIWAKEGGIRSAINAHAHKRFAEVSLSGNLSPELFQFGQVRGCEVTWIGSAQVFPVEASALCQLLFAPPQSSGHARSDTYWRFLQTERPELLVVSVGRYGMTGMASIVAFDPVQSLLAVGTFQGVIHLFGQGITTTLMLKDPVAIKFLSFKTGDSLLVVIDSKNTLTIFDLTTGRPLGSHFLRGVVTCIESCQGTDWLFLGFNDGKVDAFDLSHGRTTEYNIPNLMAEWREVQRKEQEGDHPSSDRPKYRKVDMVVALQFHPKDLNQLLIGYQTGAILFNIKQNLAVRVFEFSSSQERRSHLTVLSFKPDGTHIAAGYDDGLLVFWDIRYEEKPLAARPVYEAEPDRTSTSSRRTSTFSQEPIYRLAWCSPASLDESFLIVAGGSGPPGLHGLHLLNFGKEANYRTPKRQTVLPVPEDISDFIVLPWSSPWYLGTHDPLGVIVLTAGGALRAVNVQPGAPEYQLPSSLDFLNPRTVQAFFFPQIRDHVFQVLAAQPAEDGPSQHPHLPLTGGSALENHVHRVRSLDLLATAHVDGSVRLWDASFVALRGMPWLTVQTRVDVPREGRAEACSVDVCTMTGEMAVGLKSGCVLVYRVRGCETMPRGGNMGVEATEANLRTTGVAVEELDAILKEMKEEVRAVEETKDAAGSGNPTTTTTTTIMTTDLVVSPEGTMDSINHSPPPISVVTTHPTQPGSGLSTPLRTPVTEEPRRLESNSASPTMERAPAGPLGGPIHGGMVVPRPTVTSLVEKYAAEEGRVLVPRMLVQVLRGAVRVLAIAEVGM</sequence>
<accession>A0A433D406</accession>
<dbReference type="InterPro" id="IPR019775">
    <property type="entry name" value="WD40_repeat_CS"/>
</dbReference>
<evidence type="ECO:0000256" key="3">
    <source>
        <dbReference type="ARBA" id="ARBA00022574"/>
    </source>
</evidence>
<evidence type="ECO:0000256" key="4">
    <source>
        <dbReference type="ARBA" id="ARBA00022737"/>
    </source>
</evidence>
<keyword evidence="8" id="KW-1185">Reference proteome</keyword>
<keyword evidence="2" id="KW-0268">Exocytosis</keyword>
<dbReference type="InterPro" id="IPR015943">
    <property type="entry name" value="WD40/YVTN_repeat-like_dom_sf"/>
</dbReference>
<protein>
    <submittedName>
        <fullName evidence="7">WD40-repeat-containing domain protein</fullName>
    </submittedName>
</protein>
<evidence type="ECO:0000256" key="5">
    <source>
        <dbReference type="PROSITE-ProRule" id="PRU00221"/>
    </source>
</evidence>
<dbReference type="Gene3D" id="2.130.10.10">
    <property type="entry name" value="YVTN repeat-like/Quinoprotein amine dehydrogenase"/>
    <property type="match status" value="2"/>
</dbReference>
<dbReference type="GO" id="GO:0006887">
    <property type="term" value="P:exocytosis"/>
    <property type="evidence" value="ECO:0007669"/>
    <property type="project" value="UniProtKB-KW"/>
</dbReference>
<evidence type="ECO:0000313" key="8">
    <source>
        <dbReference type="Proteomes" id="UP000268093"/>
    </source>
</evidence>
<proteinExistence type="inferred from homology"/>